<sequence>MKLSKKYIAMMAVCLWTSASQAALLTAFEATGDTAADIQQTVDDFRGALGANNGNLPINADPNGRRQINWDGIPDAFSDPNLLPGDFFNADIPGRARGIEFQATGSTTGFMVSSTAASGQPTAFGFDSAFPVFSDERLFASVGGSSFDILFFDPSDQTTQATVTGFGAVFSGLQIASPVQLQFFNLANELIGNLDPIGTDTGDGLSFFGAIFDAPEIAKVSVIGDSRFLTENGRFAGARGDGFAFDDFIFGEPIPVSQVNVSAPSTIAFFIVSFVAFFTLHRKSGLKK</sequence>
<keyword evidence="1" id="KW-0472">Membrane</keyword>
<keyword evidence="4" id="KW-1185">Reference proteome</keyword>
<dbReference type="AlphaFoldDB" id="A0AA37T0K9"/>
<dbReference type="RefSeq" id="WP_284219357.1">
    <property type="nucleotide sequence ID" value="NZ_BSOT01000019.1"/>
</dbReference>
<feature type="signal peptide" evidence="2">
    <location>
        <begin position="1"/>
        <end position="22"/>
    </location>
</feature>
<reference evidence="3" key="2">
    <citation type="submission" date="2023-01" db="EMBL/GenBank/DDBJ databases">
        <title>Draft genome sequence of Agaribacter marinus strain NBRC 110023.</title>
        <authorList>
            <person name="Sun Q."/>
            <person name="Mori K."/>
        </authorList>
    </citation>
    <scope>NUCLEOTIDE SEQUENCE</scope>
    <source>
        <strain evidence="3">NBRC 110023</strain>
    </source>
</reference>
<dbReference type="EMBL" id="BSOT01000019">
    <property type="protein sequence ID" value="GLR72936.1"/>
    <property type="molecule type" value="Genomic_DNA"/>
</dbReference>
<organism evidence="3 4">
    <name type="scientific">Agaribacter marinus</name>
    <dbReference type="NCBI Taxonomy" id="1431249"/>
    <lineage>
        <taxon>Bacteria</taxon>
        <taxon>Pseudomonadati</taxon>
        <taxon>Pseudomonadota</taxon>
        <taxon>Gammaproteobacteria</taxon>
        <taxon>Alteromonadales</taxon>
        <taxon>Alteromonadaceae</taxon>
        <taxon>Agaribacter</taxon>
    </lineage>
</organism>
<evidence type="ECO:0000256" key="2">
    <source>
        <dbReference type="SAM" id="SignalP"/>
    </source>
</evidence>
<feature type="transmembrane region" description="Helical" evidence="1">
    <location>
        <begin position="261"/>
        <end position="280"/>
    </location>
</feature>
<comment type="caution">
    <text evidence="3">The sequence shown here is derived from an EMBL/GenBank/DDBJ whole genome shotgun (WGS) entry which is preliminary data.</text>
</comment>
<keyword evidence="2" id="KW-0732">Signal</keyword>
<evidence type="ECO:0008006" key="5">
    <source>
        <dbReference type="Google" id="ProtNLM"/>
    </source>
</evidence>
<keyword evidence="1" id="KW-0812">Transmembrane</keyword>
<dbReference type="Proteomes" id="UP001156601">
    <property type="component" value="Unassembled WGS sequence"/>
</dbReference>
<evidence type="ECO:0000256" key="1">
    <source>
        <dbReference type="SAM" id="Phobius"/>
    </source>
</evidence>
<protein>
    <recommendedName>
        <fullName evidence="5">PEP-CTERM sorting domain-containing protein</fullName>
    </recommendedName>
</protein>
<evidence type="ECO:0000313" key="4">
    <source>
        <dbReference type="Proteomes" id="UP001156601"/>
    </source>
</evidence>
<name>A0AA37T0K9_9ALTE</name>
<gene>
    <name evidence="3" type="ORF">GCM10007852_38440</name>
</gene>
<proteinExistence type="predicted"/>
<keyword evidence="1" id="KW-1133">Transmembrane helix</keyword>
<feature type="chain" id="PRO_5041247758" description="PEP-CTERM sorting domain-containing protein" evidence="2">
    <location>
        <begin position="23"/>
        <end position="288"/>
    </location>
</feature>
<reference evidence="3" key="1">
    <citation type="journal article" date="2014" name="Int. J. Syst. Evol. Microbiol.">
        <title>Complete genome sequence of Corynebacterium casei LMG S-19264T (=DSM 44701T), isolated from a smear-ripened cheese.</title>
        <authorList>
            <consortium name="US DOE Joint Genome Institute (JGI-PGF)"/>
            <person name="Walter F."/>
            <person name="Albersmeier A."/>
            <person name="Kalinowski J."/>
            <person name="Ruckert C."/>
        </authorList>
    </citation>
    <scope>NUCLEOTIDE SEQUENCE</scope>
    <source>
        <strain evidence="3">NBRC 110023</strain>
    </source>
</reference>
<accession>A0AA37T0K9</accession>
<evidence type="ECO:0000313" key="3">
    <source>
        <dbReference type="EMBL" id="GLR72936.1"/>
    </source>
</evidence>